<sequence length="178" mass="20973">MDISDEIVINIKLKAIGETNGVESLKPNVQKYIKGIEEIVRGLDLCRSESLKTYKNSAINKSYIVERLGIARQTIYNNNILERYIEYSREQQLKSDLFRREAMLIDRIVELEHQIYLMQQRDASIEHLSYQLQKQNEQLGEQITTNQKLEEENHRLSNELLSYNKRNKFVSIKNDRGP</sequence>
<evidence type="ECO:0000313" key="3">
    <source>
        <dbReference type="Proteomes" id="UP001589619"/>
    </source>
</evidence>
<comment type="caution">
    <text evidence="2">The sequence shown here is derived from an EMBL/GenBank/DDBJ whole genome shotgun (WGS) entry which is preliminary data.</text>
</comment>
<dbReference type="EMBL" id="JBHMAG010000019">
    <property type="protein sequence ID" value="MFB9755891.1"/>
    <property type="molecule type" value="Genomic_DNA"/>
</dbReference>
<reference evidence="2 3" key="1">
    <citation type="submission" date="2024-09" db="EMBL/GenBank/DDBJ databases">
        <authorList>
            <person name="Sun Q."/>
            <person name="Mori K."/>
        </authorList>
    </citation>
    <scope>NUCLEOTIDE SEQUENCE [LARGE SCALE GENOMIC DNA]</scope>
    <source>
        <strain evidence="2 3">JCM 12520</strain>
    </source>
</reference>
<accession>A0ABV5W655</accession>
<feature type="coiled-coil region" evidence="1">
    <location>
        <begin position="132"/>
        <end position="166"/>
    </location>
</feature>
<dbReference type="Proteomes" id="UP001589619">
    <property type="component" value="Unassembled WGS sequence"/>
</dbReference>
<evidence type="ECO:0000313" key="2">
    <source>
        <dbReference type="EMBL" id="MFB9755891.1"/>
    </source>
</evidence>
<keyword evidence="1" id="KW-0175">Coiled coil</keyword>
<keyword evidence="3" id="KW-1185">Reference proteome</keyword>
<evidence type="ECO:0000256" key="1">
    <source>
        <dbReference type="SAM" id="Coils"/>
    </source>
</evidence>
<name>A0ABV5W655_9BACL</name>
<dbReference type="RefSeq" id="WP_344915527.1">
    <property type="nucleotide sequence ID" value="NZ_BAAAYO010000015.1"/>
</dbReference>
<gene>
    <name evidence="2" type="ORF">ACFFNY_30280</name>
</gene>
<protein>
    <submittedName>
        <fullName evidence="2">Uncharacterized protein</fullName>
    </submittedName>
</protein>
<organism evidence="2 3">
    <name type="scientific">Paenibacillus hodogayensis</name>
    <dbReference type="NCBI Taxonomy" id="279208"/>
    <lineage>
        <taxon>Bacteria</taxon>
        <taxon>Bacillati</taxon>
        <taxon>Bacillota</taxon>
        <taxon>Bacilli</taxon>
        <taxon>Bacillales</taxon>
        <taxon>Paenibacillaceae</taxon>
        <taxon>Paenibacillus</taxon>
    </lineage>
</organism>
<proteinExistence type="predicted"/>